<protein>
    <submittedName>
        <fullName evidence="1">Serine protease</fullName>
    </submittedName>
</protein>
<proteinExistence type="predicted"/>
<dbReference type="GeneID" id="99067255"/>
<keyword evidence="1" id="KW-0378">Hydrolase</keyword>
<dbReference type="GO" id="GO:0006508">
    <property type="term" value="P:proteolysis"/>
    <property type="evidence" value="ECO:0007669"/>
    <property type="project" value="UniProtKB-KW"/>
</dbReference>
<reference evidence="2" key="1">
    <citation type="submission" date="2018-11" db="EMBL/GenBank/DDBJ databases">
        <title>Proposal to divide the Flavobacteriaceae and reorganize its genera based on Amino Acid Identity values calculated from whole genome sequences.</title>
        <authorList>
            <person name="Nicholson A.C."/>
            <person name="Gulvik C.A."/>
            <person name="Whitney A.M."/>
            <person name="Humrighouse B.W."/>
            <person name="Bell M."/>
            <person name="Holmes B."/>
            <person name="Steigerwalt A.G."/>
            <person name="Villarma A."/>
            <person name="Sheth M."/>
            <person name="Batra D."/>
            <person name="Pryor J."/>
            <person name="Bernardet J.-F."/>
            <person name="Hugo C."/>
            <person name="Kampfer P."/>
            <person name="Newman J."/>
            <person name="McQuiston J.R."/>
        </authorList>
    </citation>
    <scope>NUCLEOTIDE SEQUENCE [LARGE SCALE GENOMIC DNA]</scope>
    <source>
        <strain evidence="2">G0229</strain>
    </source>
</reference>
<sequence length="1747" mass="199368">MINHPEQLIDAVCRIKCGEDHGTGFFISPVLIMTANHTIMDFDIEETEIQITLPDGTVHTTAIVAQDEYLDVAVLQIACERENETFLPIVLDHIRYNEEWSTFGYPFNRLATGQLFQGTVQAHARNLPYDLNLVSVEIDPSTDYSGLSGAPLLIDGKVNGLITWSTHRGLGAVSVSKISTFLSDNNIQFHSQIEQSWSQEFDTELEGVVENAAVVSKLMDSLEVNGKYHLLHGSPGSGKSIISSLIEPRSRAKKILGRYLLRTPGDDVPIFVRASKEYFLQWLEDLFSKYITGEPMPRSDMKWNNRLERLLSLLDNVNAQLVSKGEAAVIVIDGLDEVISIDQDGLKGFLSMLPERLPSNISILLSCSSQEILPVFIRSQLDDENKIVVTPLDQTVTEAILRQANERLALGLSITQQAQLARKSEGHPLYLHYIVETAKIIEIVGRDAWIEGLPTISGDIKNYYEAIWSRSLSVDSDNYWISLIASQLRETVEEQEFKLMLPEQVQHNFQVRFPIIRHFFKFGRKIAIYHQSFVNFISSKGGGDIKKAHGYISVHNVRSEGSQYALKNLLHHLLLSENPFPSIARCNQKWVDDCALIHMEPDRVISDVERVEELCIDKSVIEELVRIKLLLQRLRFRYNTILAKHAFELADAIIEMGDADAALKYIIREDILLISIEDSLYFLQKLFDIGAEKEALQLVDAVNLRFRVLLEKSVETGGLDISLFYLQLKFNTICLSRKNFPTALLKYMKGTEILREISDDEDESDEVRDIARSMRTDLEPYQIGYVVYRLLSFPGIEDMSKFSDSVYTADTANVLARAALFYEDFKQKSARATEDSDAFKRLISDIETLVTDHGYNEDDIDNLLFALIKETKKPHLLEEMIAKKLTKPVTFNLRVPNGVDPDLDSINIFYQEQIYRGYVDKSGVYPILVKHGPTTWEGYIKSLYERCGFLQGKLYRIYSEENFDALPALQKKAQEIFEEFDFSLKERVQFNRCYQLIEDTVALLYHRLLLVFLELGEDSVSWFIERVINPKNTQLGMYTEGYRRTLYEISAELAKNTKQKQHAFKVVRVLEDHVYDAVQNRWEKIPELIEIIGFYAKIGAKSRARFVYQLMLNTSMGPTWYKEGQFGLINSVLRKMDHDKADQHYADFAAYLEYAAGEMTFQRYVQSAMSRFSGTLANAGHLSRAIEYFKFQILPSAKTILDNADTSTLDAPTKGDGYILGARSIIEADAMSQFLLSVKGDPLIVFALSEIFIFNEDTDRYIDNFTKVQYQVYQDASHISESYAQEIIDRIAWLVSDNRFSKFKNLYIRSLYRSFKTDLDKLEIKLLSSGIDKGDLPEILPEAREAKGFTKEDDEAMAKLGGPLPGAGKMSNYSQLPEAISKASDEFALENMSEGFQILVDCLKVLANDGSDIWEGGNLTKDLGVLFDLFRIHASAEDAVTLLKPFIINHLSDDWYVVSFLLGLLSDKLDADIKETIIIYVKEHIEYIIRSEGDFKAKYEWLSSPISSQGNIDEQLVQFLVWLLNHPFSTVRKKVGDTLVWLSTKKGSLIVSSLIKDSLANDSDLSNEYSGYLLKEMSTTLSQEIWNCLKNDQDVQTDILGLDHTMLQIYWREILENCGEEDEALHELRQRFGNFFPTDNFDGRDVYIEDVELLPVLDTLYDLNNLNLLNAAYINNLKVQRERLTCDLGEAEHQRVERYIRRSFLEEEIEMGHHQYKLHTAVNKALAGRVSVGQIKEVSEILQITEL</sequence>
<dbReference type="SUPFAM" id="SSF50494">
    <property type="entry name" value="Trypsin-like serine proteases"/>
    <property type="match status" value="1"/>
</dbReference>
<organism evidence="1 2">
    <name type="scientific">Chryseobacterium bernardetii</name>
    <dbReference type="NCBI Taxonomy" id="1241978"/>
    <lineage>
        <taxon>Bacteria</taxon>
        <taxon>Pseudomonadati</taxon>
        <taxon>Bacteroidota</taxon>
        <taxon>Flavobacteriia</taxon>
        <taxon>Flavobacteriales</taxon>
        <taxon>Weeksellaceae</taxon>
        <taxon>Chryseobacterium group</taxon>
        <taxon>Chryseobacterium</taxon>
    </lineage>
</organism>
<evidence type="ECO:0000313" key="1">
    <source>
        <dbReference type="EMBL" id="AZB26857.1"/>
    </source>
</evidence>
<dbReference type="Pfam" id="PF13365">
    <property type="entry name" value="Trypsin_2"/>
    <property type="match status" value="1"/>
</dbReference>
<name>A0A3G6TFU7_9FLAO</name>
<keyword evidence="2" id="KW-1185">Reference proteome</keyword>
<dbReference type="KEGG" id="cben:EG339_20845"/>
<accession>A0A3G6TFU7</accession>
<evidence type="ECO:0000313" key="2">
    <source>
        <dbReference type="Proteomes" id="UP000271193"/>
    </source>
</evidence>
<keyword evidence="1" id="KW-0645">Protease</keyword>
<dbReference type="RefSeq" id="WP_123871764.1">
    <property type="nucleotide sequence ID" value="NZ_CP033932.1"/>
</dbReference>
<gene>
    <name evidence="1" type="ORF">EG339_20845</name>
</gene>
<dbReference type="InterPro" id="IPR009003">
    <property type="entry name" value="Peptidase_S1_PA"/>
</dbReference>
<dbReference type="Gene3D" id="2.40.10.120">
    <property type="match status" value="1"/>
</dbReference>
<dbReference type="SUPFAM" id="SSF52540">
    <property type="entry name" value="P-loop containing nucleoside triphosphate hydrolases"/>
    <property type="match status" value="1"/>
</dbReference>
<dbReference type="EMBL" id="CP033932">
    <property type="protein sequence ID" value="AZB26857.1"/>
    <property type="molecule type" value="Genomic_DNA"/>
</dbReference>
<dbReference type="InterPro" id="IPR027417">
    <property type="entry name" value="P-loop_NTPase"/>
</dbReference>
<dbReference type="GO" id="GO:0008233">
    <property type="term" value="F:peptidase activity"/>
    <property type="evidence" value="ECO:0007669"/>
    <property type="project" value="UniProtKB-KW"/>
</dbReference>
<dbReference type="Proteomes" id="UP000271193">
    <property type="component" value="Chromosome"/>
</dbReference>